<organism evidence="1 2">
    <name type="scientific">Sinomonas halotolerans</name>
    <dbReference type="NCBI Taxonomy" id="1644133"/>
    <lineage>
        <taxon>Bacteria</taxon>
        <taxon>Bacillati</taxon>
        <taxon>Actinomycetota</taxon>
        <taxon>Actinomycetes</taxon>
        <taxon>Micrococcales</taxon>
        <taxon>Micrococcaceae</taxon>
        <taxon>Sinomonas</taxon>
    </lineage>
</organism>
<gene>
    <name evidence="1" type="ORF">ABCQ75_08235</name>
</gene>
<dbReference type="InterPro" id="IPR011990">
    <property type="entry name" value="TPR-like_helical_dom_sf"/>
</dbReference>
<dbReference type="SUPFAM" id="SSF48452">
    <property type="entry name" value="TPR-like"/>
    <property type="match status" value="1"/>
</dbReference>
<protein>
    <recommendedName>
        <fullName evidence="3">Tetratricopeptide repeat protein</fullName>
    </recommendedName>
</protein>
<comment type="caution">
    <text evidence="1">The sequence shown here is derived from an EMBL/GenBank/DDBJ whole genome shotgun (WGS) entry which is preliminary data.</text>
</comment>
<dbReference type="Gene3D" id="1.25.40.10">
    <property type="entry name" value="Tetratricopeptide repeat domain"/>
    <property type="match status" value="1"/>
</dbReference>
<evidence type="ECO:0008006" key="3">
    <source>
        <dbReference type="Google" id="ProtNLM"/>
    </source>
</evidence>
<evidence type="ECO:0000313" key="2">
    <source>
        <dbReference type="Proteomes" id="UP001422074"/>
    </source>
</evidence>
<reference evidence="1 2" key="1">
    <citation type="submission" date="2024-05" db="EMBL/GenBank/DDBJ databases">
        <title>Sinomonas sp. nov., isolated from a waste landfill.</title>
        <authorList>
            <person name="Zhao Y."/>
        </authorList>
    </citation>
    <scope>NUCLEOTIDE SEQUENCE [LARGE SCALE GENOMIC DNA]</scope>
    <source>
        <strain evidence="1 2">CCTCC AB2014300</strain>
    </source>
</reference>
<dbReference type="EMBL" id="JBDFRB010000005">
    <property type="protein sequence ID" value="MEN2744529.1"/>
    <property type="molecule type" value="Genomic_DNA"/>
</dbReference>
<name>A0ABU9X121_9MICC</name>
<dbReference type="Proteomes" id="UP001422074">
    <property type="component" value="Unassembled WGS sequence"/>
</dbReference>
<sequence length="315" mass="34017">MASGELHRQPSYHDPRDLTPFRRVLVYAPVRGLGRRVSDRLARRARVPRLRRFPSKPERLVHAAVFGAGEPERLVLLARAHPSWAGLAYVVAGLHAYRAHQHAQAAELLGRGLTGPSGVEAAAFAAQYLEEFRVWVEVAEGVEVEAAFGEEAVCLALAHSLREVGRPRDALAALETLPPSLPAALAACRLAEVLGRPADVVDRTRGLTNSGDLAAVLLVLRARALRTLGRRAEAHAALREVLRRRRTALPVKNAAATERALLMLGAVRLPRGAGLGRVTPNGGSAGPGQLRRAEDADAADAWLRDFERLTGEREG</sequence>
<evidence type="ECO:0000313" key="1">
    <source>
        <dbReference type="EMBL" id="MEN2744529.1"/>
    </source>
</evidence>
<dbReference type="RefSeq" id="WP_345884610.1">
    <property type="nucleotide sequence ID" value="NZ_JBDFRB010000005.1"/>
</dbReference>
<accession>A0ABU9X121</accession>
<proteinExistence type="predicted"/>
<keyword evidence="2" id="KW-1185">Reference proteome</keyword>